<gene>
    <name evidence="15" type="ORF">SAMN05660236_1083</name>
</gene>
<dbReference type="SUPFAM" id="SSF56935">
    <property type="entry name" value="Porins"/>
    <property type="match status" value="1"/>
</dbReference>
<keyword evidence="3 10" id="KW-1134">Transmembrane beta strand</keyword>
<evidence type="ECO:0000256" key="4">
    <source>
        <dbReference type="ARBA" id="ARBA00022692"/>
    </source>
</evidence>
<dbReference type="NCBIfam" id="TIGR04057">
    <property type="entry name" value="SusC_RagA_signa"/>
    <property type="match status" value="1"/>
</dbReference>
<dbReference type="InterPro" id="IPR012910">
    <property type="entry name" value="Plug_dom"/>
</dbReference>
<dbReference type="GO" id="GO:0044718">
    <property type="term" value="P:siderophore transmembrane transport"/>
    <property type="evidence" value="ECO:0007669"/>
    <property type="project" value="TreeGrafter"/>
</dbReference>
<dbReference type="OrthoDB" id="9768177at2"/>
<keyword evidence="2 10" id="KW-0813">Transport</keyword>
<comment type="similarity">
    <text evidence="10 11">Belongs to the TonB-dependent receptor family.</text>
</comment>
<sequence>MKKFDSISLCGFFLLVIALNLSPQCFGQQYASAYTARTSVSQNNGAVIVPYGKEDGSISLKEALDQIKTRYHVKFAYKEGLLEDKQVSQALLNNTAYTLEELLEKLLTGSMLNYKRINKKQFTIFSLSRNDGRYTNASGSQPVNIRDSVERIVTSWNGESALQVSGVITSQDDGEPMPGVNVVLKGSAIGTTTDANGKYTLTLPDGGGILVFSFIGYGIQEIPVSTQTTVNVVMIQEAQSLNEIVVTALGIEKDKSSVAYSVTEVKGEEFTQARENNVANALTGKIAGVNATGISTGPGGSSRVVIRGNGSVTGNSQPLYVINGMPIDNSVPGGSATPNGITSNVDRGDGIAAINPDDIESITVLKGGTAAALYGSRGANGVILITTKKGKAQKGIGVEYNSTFTAEKVSVFPDFQYEYGQGDGGVMPTTLAQAQATGRRSFGAKIDGSSNYVAADGLNHPYTAQKDNLKNFYRTGSTFTNTLAFSGGNDVLLYRLSLADLDSKSILPNSKYNRKTANLNLSAKLSDRLRIESVIQYSLESANNRASAGDALGNPNWTPYEVANTVDIRWLKPGYDAKGNEITWNDAAIANNSYFVVNKFKESDDKNRFIGQASVAYDLFKNLTLKGTVTRDFYNYNYTNILPTGTLYTPLGEYAGIKSDVSETNGMITATYKTLVAEKFGISVLAGINGRKFENKQLNLSGKNYIQPYFYSFSNLATSTTTPYRGRVTTNSVFGSVDLDYKSMLFLTATGRQDWFSTLSPTNNHIFYPSIGASFVLSDAVTLPRVFNLARVRASWAQVGGGGPDPYAINLTYSSVASASSVPLQNVTTVDGATSITNINLKPFTSTTTEVGLNLQLIDNRLGLDLALYNRKTTDDIVKVPISNTSGYSSAILNSGQLSNKGIEVLLTATPVKTTNFSWNASYNFAYNKSEVLKLADGISTFSLGNSANGNAYINNRVGHTYGAIYGYRMLKDENGNTIYDTNSGLPVQTDINQELGKGVPPITMGFSSDFRYKSISLSFLVDAKFGNKVFSVMEVYATRLGLLKSTLAGREDGLVLSGVTRTGDSFSRTIPVTELRSGYYNNLNRYTELFVHDASFVKLRQVILSYQIPVSKLKFLKIQSASIAFVGRNLLTFYKKTDNFDPEQSLSNGPAQGIESIGLPRTRSYGVNLMLKF</sequence>
<dbReference type="Gene3D" id="2.170.130.10">
    <property type="entry name" value="TonB-dependent receptor, plug domain"/>
    <property type="match status" value="1"/>
</dbReference>
<dbReference type="InterPro" id="IPR023996">
    <property type="entry name" value="TonB-dep_OMP_SusC/RagA"/>
</dbReference>
<evidence type="ECO:0000256" key="8">
    <source>
        <dbReference type="ARBA" id="ARBA00023170"/>
    </source>
</evidence>
<proteinExistence type="inferred from homology"/>
<evidence type="ECO:0000256" key="2">
    <source>
        <dbReference type="ARBA" id="ARBA00022448"/>
    </source>
</evidence>
<dbReference type="Pfam" id="PF07715">
    <property type="entry name" value="Plug"/>
    <property type="match status" value="1"/>
</dbReference>
<dbReference type="RefSeq" id="WP_079685649.1">
    <property type="nucleotide sequence ID" value="NZ_FUZU01000001.1"/>
</dbReference>
<keyword evidence="7 10" id="KW-0472">Membrane</keyword>
<evidence type="ECO:0000259" key="13">
    <source>
        <dbReference type="Pfam" id="PF00593"/>
    </source>
</evidence>
<keyword evidence="4 10" id="KW-0812">Transmembrane</keyword>
<evidence type="ECO:0000256" key="9">
    <source>
        <dbReference type="ARBA" id="ARBA00023237"/>
    </source>
</evidence>
<dbReference type="NCBIfam" id="TIGR04056">
    <property type="entry name" value="OMP_RagA_SusC"/>
    <property type="match status" value="1"/>
</dbReference>
<feature type="domain" description="TonB-dependent receptor-like beta-barrel" evidence="13">
    <location>
        <begin position="575"/>
        <end position="968"/>
    </location>
</feature>
<dbReference type="SUPFAM" id="SSF49464">
    <property type="entry name" value="Carboxypeptidase regulatory domain-like"/>
    <property type="match status" value="1"/>
</dbReference>
<evidence type="ECO:0000256" key="7">
    <source>
        <dbReference type="ARBA" id="ARBA00023136"/>
    </source>
</evidence>
<reference evidence="15 16" key="1">
    <citation type="submission" date="2017-02" db="EMBL/GenBank/DDBJ databases">
        <authorList>
            <person name="Peterson S.W."/>
        </authorList>
    </citation>
    <scope>NUCLEOTIDE SEQUENCE [LARGE SCALE GENOMIC DNA]</scope>
    <source>
        <strain evidence="15 16">DSM 25262</strain>
    </source>
</reference>
<evidence type="ECO:0000256" key="1">
    <source>
        <dbReference type="ARBA" id="ARBA00004571"/>
    </source>
</evidence>
<dbReference type="PANTHER" id="PTHR30069:SF29">
    <property type="entry name" value="HEMOGLOBIN AND HEMOGLOBIN-HAPTOGLOBIN-BINDING PROTEIN 1-RELATED"/>
    <property type="match status" value="1"/>
</dbReference>
<dbReference type="InterPro" id="IPR036942">
    <property type="entry name" value="Beta-barrel_TonB_sf"/>
</dbReference>
<dbReference type="PANTHER" id="PTHR30069">
    <property type="entry name" value="TONB-DEPENDENT OUTER MEMBRANE RECEPTOR"/>
    <property type="match status" value="1"/>
</dbReference>
<dbReference type="InterPro" id="IPR000531">
    <property type="entry name" value="Beta-barrel_TonB"/>
</dbReference>
<dbReference type="EMBL" id="FUZU01000001">
    <property type="protein sequence ID" value="SKC50536.1"/>
    <property type="molecule type" value="Genomic_DNA"/>
</dbReference>
<dbReference type="GO" id="GO:0009279">
    <property type="term" value="C:cell outer membrane"/>
    <property type="evidence" value="ECO:0007669"/>
    <property type="project" value="UniProtKB-SubCell"/>
</dbReference>
<protein>
    <submittedName>
        <fullName evidence="15">TonB-linked outer membrane protein, SusC/RagA family</fullName>
    </submittedName>
</protein>
<evidence type="ECO:0000256" key="5">
    <source>
        <dbReference type="ARBA" id="ARBA00022729"/>
    </source>
</evidence>
<dbReference type="PROSITE" id="PS52016">
    <property type="entry name" value="TONB_DEPENDENT_REC_3"/>
    <property type="match status" value="1"/>
</dbReference>
<keyword evidence="8" id="KW-0675">Receptor</keyword>
<dbReference type="Gene3D" id="3.55.50.30">
    <property type="match status" value="1"/>
</dbReference>
<evidence type="ECO:0000256" key="12">
    <source>
        <dbReference type="SAM" id="SignalP"/>
    </source>
</evidence>
<dbReference type="GO" id="GO:0015344">
    <property type="term" value="F:siderophore uptake transmembrane transporter activity"/>
    <property type="evidence" value="ECO:0007669"/>
    <property type="project" value="TreeGrafter"/>
</dbReference>
<dbReference type="InterPro" id="IPR037066">
    <property type="entry name" value="Plug_dom_sf"/>
</dbReference>
<accession>A0A1T5JGR4</accession>
<keyword evidence="16" id="KW-1185">Reference proteome</keyword>
<feature type="chain" id="PRO_5013250730" evidence="12">
    <location>
        <begin position="28"/>
        <end position="1174"/>
    </location>
</feature>
<evidence type="ECO:0000256" key="11">
    <source>
        <dbReference type="RuleBase" id="RU003357"/>
    </source>
</evidence>
<evidence type="ECO:0000313" key="16">
    <source>
        <dbReference type="Proteomes" id="UP000190961"/>
    </source>
</evidence>
<evidence type="ECO:0000256" key="3">
    <source>
        <dbReference type="ARBA" id="ARBA00022452"/>
    </source>
</evidence>
<evidence type="ECO:0000259" key="14">
    <source>
        <dbReference type="Pfam" id="PF07715"/>
    </source>
</evidence>
<evidence type="ECO:0000313" key="15">
    <source>
        <dbReference type="EMBL" id="SKC50536.1"/>
    </source>
</evidence>
<feature type="domain" description="TonB-dependent receptor plug" evidence="14">
    <location>
        <begin position="255"/>
        <end position="382"/>
    </location>
</feature>
<evidence type="ECO:0000256" key="10">
    <source>
        <dbReference type="PROSITE-ProRule" id="PRU01360"/>
    </source>
</evidence>
<feature type="signal peptide" evidence="12">
    <location>
        <begin position="1"/>
        <end position="27"/>
    </location>
</feature>
<dbReference type="InterPro" id="IPR039426">
    <property type="entry name" value="TonB-dep_rcpt-like"/>
</dbReference>
<dbReference type="Gene3D" id="2.60.40.1120">
    <property type="entry name" value="Carboxypeptidase-like, regulatory domain"/>
    <property type="match status" value="1"/>
</dbReference>
<keyword evidence="6 11" id="KW-0798">TonB box</keyword>
<keyword evidence="9 10" id="KW-0998">Cell outer membrane</keyword>
<dbReference type="Gene3D" id="2.40.170.20">
    <property type="entry name" value="TonB-dependent receptor, beta-barrel domain"/>
    <property type="match status" value="1"/>
</dbReference>
<dbReference type="AlphaFoldDB" id="A0A1T5JGR4"/>
<dbReference type="InterPro" id="IPR008969">
    <property type="entry name" value="CarboxyPept-like_regulatory"/>
</dbReference>
<keyword evidence="5 12" id="KW-0732">Signal</keyword>
<dbReference type="STRING" id="688867.SAMN05660236_1083"/>
<comment type="subcellular location">
    <subcellularLocation>
        <location evidence="1 10">Cell outer membrane</location>
        <topology evidence="1 10">Multi-pass membrane protein</topology>
    </subcellularLocation>
</comment>
<organism evidence="15 16">
    <name type="scientific">Ohtaekwangia koreensis</name>
    <dbReference type="NCBI Taxonomy" id="688867"/>
    <lineage>
        <taxon>Bacteria</taxon>
        <taxon>Pseudomonadati</taxon>
        <taxon>Bacteroidota</taxon>
        <taxon>Cytophagia</taxon>
        <taxon>Cytophagales</taxon>
        <taxon>Fulvivirgaceae</taxon>
        <taxon>Ohtaekwangia</taxon>
    </lineage>
</organism>
<dbReference type="Pfam" id="PF00593">
    <property type="entry name" value="TonB_dep_Rec_b-barrel"/>
    <property type="match status" value="1"/>
</dbReference>
<dbReference type="Pfam" id="PF13715">
    <property type="entry name" value="CarbopepD_reg_2"/>
    <property type="match status" value="1"/>
</dbReference>
<dbReference type="Proteomes" id="UP000190961">
    <property type="component" value="Unassembled WGS sequence"/>
</dbReference>
<name>A0A1T5JGR4_9BACT</name>
<evidence type="ECO:0000256" key="6">
    <source>
        <dbReference type="ARBA" id="ARBA00023077"/>
    </source>
</evidence>
<dbReference type="InterPro" id="IPR023997">
    <property type="entry name" value="TonB-dep_OMP_SusC/RagA_CS"/>
</dbReference>